<feature type="transmembrane region" description="Helical" evidence="1">
    <location>
        <begin position="189"/>
        <end position="207"/>
    </location>
</feature>
<dbReference type="EMBL" id="CP087164">
    <property type="protein sequence ID" value="UGS34155.1"/>
    <property type="molecule type" value="Genomic_DNA"/>
</dbReference>
<name>A0A9E7BY02_9ACTN</name>
<feature type="transmembrane region" description="Helical" evidence="1">
    <location>
        <begin position="49"/>
        <end position="72"/>
    </location>
</feature>
<dbReference type="RefSeq" id="WP_259313844.1">
    <property type="nucleotide sequence ID" value="NZ_CP087164.1"/>
</dbReference>
<proteinExistence type="predicted"/>
<feature type="transmembrane region" description="Helical" evidence="1">
    <location>
        <begin position="214"/>
        <end position="238"/>
    </location>
</feature>
<keyword evidence="1" id="KW-0472">Membrane</keyword>
<evidence type="ECO:0000313" key="3">
    <source>
        <dbReference type="Proteomes" id="UP001162834"/>
    </source>
</evidence>
<dbReference type="KEGG" id="sbae:DSM104329_00527"/>
<feature type="transmembrane region" description="Helical" evidence="1">
    <location>
        <begin position="12"/>
        <end position="37"/>
    </location>
</feature>
<evidence type="ECO:0000313" key="2">
    <source>
        <dbReference type="EMBL" id="UGS34155.1"/>
    </source>
</evidence>
<dbReference type="AlphaFoldDB" id="A0A9E7BY02"/>
<dbReference type="Proteomes" id="UP001162834">
    <property type="component" value="Chromosome"/>
</dbReference>
<gene>
    <name evidence="2" type="ORF">DSM104329_00527</name>
</gene>
<accession>A0A9E7BY02</accession>
<evidence type="ECO:0008006" key="4">
    <source>
        <dbReference type="Google" id="ProtNLM"/>
    </source>
</evidence>
<dbReference type="InterPro" id="IPR025333">
    <property type="entry name" value="DUF4239"/>
</dbReference>
<organism evidence="2 3">
    <name type="scientific">Capillimicrobium parvum</name>
    <dbReference type="NCBI Taxonomy" id="2884022"/>
    <lineage>
        <taxon>Bacteria</taxon>
        <taxon>Bacillati</taxon>
        <taxon>Actinomycetota</taxon>
        <taxon>Thermoleophilia</taxon>
        <taxon>Solirubrobacterales</taxon>
        <taxon>Capillimicrobiaceae</taxon>
        <taxon>Capillimicrobium</taxon>
    </lineage>
</organism>
<protein>
    <recommendedName>
        <fullName evidence="4">DUF4239 domain-containing protein</fullName>
    </recommendedName>
</protein>
<evidence type="ECO:0000256" key="1">
    <source>
        <dbReference type="SAM" id="Phobius"/>
    </source>
</evidence>
<sequence>MVRDLLNAVPEWALALAFIGAIVALALGAFRLVCHFLARWRDQGSVEGVLGLAAMVMTLFALVLAFVVVNLYSDYTSASSDVTDEANALGAIVQDARAFPDADRLAVERAIARYTAEVRDHEFDTLAEGRSDPHANALVVGIVEALQAYAPQTETQKTFYGAATDQLNTFLAERENRVAKAETSIPGPLLGLLIFLSFMTVGVFMFVRTHHGSLDVLIVVVVAVVVASGLLTALILQYPYSGSIAVSSDPFTKGLLAGISGGG</sequence>
<dbReference type="Pfam" id="PF14023">
    <property type="entry name" value="Bestrophin-like"/>
    <property type="match status" value="1"/>
</dbReference>
<keyword evidence="1" id="KW-1133">Transmembrane helix</keyword>
<keyword evidence="3" id="KW-1185">Reference proteome</keyword>
<reference evidence="2" key="1">
    <citation type="journal article" date="2022" name="Int. J. Syst. Evol. Microbiol.">
        <title>Pseudomonas aegrilactucae sp. nov. and Pseudomonas morbosilactucae sp. nov., pathogens causing bacterial rot of lettuce in Japan.</title>
        <authorList>
            <person name="Sawada H."/>
            <person name="Fujikawa T."/>
            <person name="Satou M."/>
        </authorList>
    </citation>
    <scope>NUCLEOTIDE SEQUENCE</scope>
    <source>
        <strain evidence="2">0166_1</strain>
    </source>
</reference>
<keyword evidence="1" id="KW-0812">Transmembrane</keyword>